<accession>A0A251U6W4</accession>
<gene>
    <name evidence="1" type="ORF">HannXRQ_Chr08g0230301</name>
</gene>
<dbReference type="InParanoid" id="A0A251U6W4"/>
<proteinExistence type="predicted"/>
<dbReference type="Proteomes" id="UP000215914">
    <property type="component" value="Chromosome 8"/>
</dbReference>
<dbReference type="EMBL" id="CM007897">
    <property type="protein sequence ID" value="OTG19097.1"/>
    <property type="molecule type" value="Genomic_DNA"/>
</dbReference>
<protein>
    <submittedName>
        <fullName evidence="1">Uncharacterized protein</fullName>
    </submittedName>
</protein>
<name>A0A251U6W4_HELAN</name>
<dbReference type="AlphaFoldDB" id="A0A251U6W4"/>
<evidence type="ECO:0000313" key="2">
    <source>
        <dbReference type="Proteomes" id="UP000215914"/>
    </source>
</evidence>
<sequence length="139" mass="16262">MLSITFFFNIIESSPEFFSCSRHRVWEKNKPATHFASSPETPEVHSRNTPFVTFGNRSSTLQSSEDEDVARTETRLDVFRIIALVRSLGCFPTFTRALFRESIIRNHCEYTRISPFYFYHFWGVTCLPINLHMNTLLNT</sequence>
<evidence type="ECO:0000313" key="1">
    <source>
        <dbReference type="EMBL" id="OTG19097.1"/>
    </source>
</evidence>
<keyword evidence="2" id="KW-1185">Reference proteome</keyword>
<reference evidence="2" key="1">
    <citation type="journal article" date="2017" name="Nature">
        <title>The sunflower genome provides insights into oil metabolism, flowering and Asterid evolution.</title>
        <authorList>
            <person name="Badouin H."/>
            <person name="Gouzy J."/>
            <person name="Grassa C.J."/>
            <person name="Murat F."/>
            <person name="Staton S.E."/>
            <person name="Cottret L."/>
            <person name="Lelandais-Briere C."/>
            <person name="Owens G.L."/>
            <person name="Carrere S."/>
            <person name="Mayjonade B."/>
            <person name="Legrand L."/>
            <person name="Gill N."/>
            <person name="Kane N.C."/>
            <person name="Bowers J.E."/>
            <person name="Hubner S."/>
            <person name="Bellec A."/>
            <person name="Berard A."/>
            <person name="Berges H."/>
            <person name="Blanchet N."/>
            <person name="Boniface M.C."/>
            <person name="Brunel D."/>
            <person name="Catrice O."/>
            <person name="Chaidir N."/>
            <person name="Claudel C."/>
            <person name="Donnadieu C."/>
            <person name="Faraut T."/>
            <person name="Fievet G."/>
            <person name="Helmstetter N."/>
            <person name="King M."/>
            <person name="Knapp S.J."/>
            <person name="Lai Z."/>
            <person name="Le Paslier M.C."/>
            <person name="Lippi Y."/>
            <person name="Lorenzon L."/>
            <person name="Mandel J.R."/>
            <person name="Marage G."/>
            <person name="Marchand G."/>
            <person name="Marquand E."/>
            <person name="Bret-Mestries E."/>
            <person name="Morien E."/>
            <person name="Nambeesan S."/>
            <person name="Nguyen T."/>
            <person name="Pegot-Espagnet P."/>
            <person name="Pouilly N."/>
            <person name="Raftis F."/>
            <person name="Sallet E."/>
            <person name="Schiex T."/>
            <person name="Thomas J."/>
            <person name="Vandecasteele C."/>
            <person name="Vares D."/>
            <person name="Vear F."/>
            <person name="Vautrin S."/>
            <person name="Crespi M."/>
            <person name="Mangin B."/>
            <person name="Burke J.M."/>
            <person name="Salse J."/>
            <person name="Munos S."/>
            <person name="Vincourt P."/>
            <person name="Rieseberg L.H."/>
            <person name="Langlade N.B."/>
        </authorList>
    </citation>
    <scope>NUCLEOTIDE SEQUENCE [LARGE SCALE GENOMIC DNA]</scope>
    <source>
        <strain evidence="2">cv. SF193</strain>
    </source>
</reference>
<organism evidence="1 2">
    <name type="scientific">Helianthus annuus</name>
    <name type="common">Common sunflower</name>
    <dbReference type="NCBI Taxonomy" id="4232"/>
    <lineage>
        <taxon>Eukaryota</taxon>
        <taxon>Viridiplantae</taxon>
        <taxon>Streptophyta</taxon>
        <taxon>Embryophyta</taxon>
        <taxon>Tracheophyta</taxon>
        <taxon>Spermatophyta</taxon>
        <taxon>Magnoliopsida</taxon>
        <taxon>eudicotyledons</taxon>
        <taxon>Gunneridae</taxon>
        <taxon>Pentapetalae</taxon>
        <taxon>asterids</taxon>
        <taxon>campanulids</taxon>
        <taxon>Asterales</taxon>
        <taxon>Asteraceae</taxon>
        <taxon>Asteroideae</taxon>
        <taxon>Heliantheae alliance</taxon>
        <taxon>Heliantheae</taxon>
        <taxon>Helianthus</taxon>
    </lineage>
</organism>